<dbReference type="InterPro" id="IPR006464">
    <property type="entry name" value="AcTrfase_RimI/Ard1"/>
</dbReference>
<evidence type="ECO:0000313" key="7">
    <source>
        <dbReference type="EMBL" id="SFQ88365.1"/>
    </source>
</evidence>
<dbReference type="EMBL" id="FOXX01000026">
    <property type="protein sequence ID" value="SFQ88365.1"/>
    <property type="molecule type" value="Genomic_DNA"/>
</dbReference>
<keyword evidence="2 5" id="KW-0963">Cytoplasm</keyword>
<evidence type="ECO:0000256" key="1">
    <source>
        <dbReference type="ARBA" id="ARBA00005395"/>
    </source>
</evidence>
<dbReference type="GeneID" id="93713528"/>
<evidence type="ECO:0000256" key="4">
    <source>
        <dbReference type="ARBA" id="ARBA00023315"/>
    </source>
</evidence>
<dbReference type="NCBIfam" id="TIGR01575">
    <property type="entry name" value="rimI"/>
    <property type="match status" value="1"/>
</dbReference>
<comment type="subcellular location">
    <subcellularLocation>
        <location evidence="5">Cytoplasm</location>
    </subcellularLocation>
</comment>
<keyword evidence="4" id="KW-0012">Acyltransferase</keyword>
<gene>
    <name evidence="7" type="ORF">SAMN02745910_05016</name>
</gene>
<keyword evidence="7" id="KW-0689">Ribosomal protein</keyword>
<reference evidence="7 8" key="1">
    <citation type="submission" date="2016-10" db="EMBL/GenBank/DDBJ databases">
        <authorList>
            <person name="Varghese N."/>
            <person name="Submissions S."/>
        </authorList>
    </citation>
    <scope>NUCLEOTIDE SEQUENCE [LARGE SCALE GENOMIC DNA]</scope>
    <source>
        <strain evidence="7 8">DSM 13796</strain>
    </source>
</reference>
<comment type="caution">
    <text evidence="7">The sequence shown here is derived from an EMBL/GenBank/DDBJ whole genome shotgun (WGS) entry which is preliminary data.</text>
</comment>
<dbReference type="PANTHER" id="PTHR43420">
    <property type="entry name" value="ACETYLTRANSFERASE"/>
    <property type="match status" value="1"/>
</dbReference>
<organism evidence="7 8">
    <name type="scientific">Priestia endophytica DSM 13796</name>
    <dbReference type="NCBI Taxonomy" id="1121089"/>
    <lineage>
        <taxon>Bacteria</taxon>
        <taxon>Bacillati</taxon>
        <taxon>Bacillota</taxon>
        <taxon>Bacilli</taxon>
        <taxon>Bacillales</taxon>
        <taxon>Bacillaceae</taxon>
        <taxon>Priestia</taxon>
    </lineage>
</organism>
<accession>A0A1I6C5N6</accession>
<dbReference type="Gene3D" id="3.40.630.30">
    <property type="match status" value="1"/>
</dbReference>
<dbReference type="GO" id="GO:0005840">
    <property type="term" value="C:ribosome"/>
    <property type="evidence" value="ECO:0007669"/>
    <property type="project" value="UniProtKB-KW"/>
</dbReference>
<sequence length="147" mass="16841">MNVHIRLASVEDVKALHQIELHSFTLPWSEEALHNELSKNRFAHYTIIEYEGEIVGYCGVWIIVDEAHITNIAILPEYRGKGLGEKLLRAVMQLARQSGALTMTLEVRLSNEPARFLYEKLGFEPGGVRKNYYADNQEDALVMWVKL</sequence>
<protein>
    <recommendedName>
        <fullName evidence="5">[Ribosomal protein bS18]-alanine N-acetyltransferase</fullName>
        <ecNumber evidence="5">2.3.1.266</ecNumber>
    </recommendedName>
</protein>
<dbReference type="SUPFAM" id="SSF55729">
    <property type="entry name" value="Acyl-CoA N-acyltransferases (Nat)"/>
    <property type="match status" value="1"/>
</dbReference>
<keyword evidence="3" id="KW-0808">Transferase</keyword>
<dbReference type="Proteomes" id="UP000182762">
    <property type="component" value="Unassembled WGS sequence"/>
</dbReference>
<dbReference type="InterPro" id="IPR050680">
    <property type="entry name" value="YpeA/RimI_acetyltransf"/>
</dbReference>
<proteinExistence type="inferred from homology"/>
<dbReference type="InterPro" id="IPR000182">
    <property type="entry name" value="GNAT_dom"/>
</dbReference>
<comment type="function">
    <text evidence="5">Acetylates the N-terminal alanine of ribosomal protein bS18.</text>
</comment>
<evidence type="ECO:0000256" key="5">
    <source>
        <dbReference type="RuleBase" id="RU363094"/>
    </source>
</evidence>
<dbReference type="PANTHER" id="PTHR43420:SF44">
    <property type="entry name" value="ACETYLTRANSFERASE YPEA"/>
    <property type="match status" value="1"/>
</dbReference>
<feature type="domain" description="N-acetyltransferase" evidence="6">
    <location>
        <begin position="3"/>
        <end position="147"/>
    </location>
</feature>
<dbReference type="CDD" id="cd04301">
    <property type="entry name" value="NAT_SF"/>
    <property type="match status" value="1"/>
</dbReference>
<evidence type="ECO:0000256" key="2">
    <source>
        <dbReference type="ARBA" id="ARBA00022490"/>
    </source>
</evidence>
<dbReference type="InterPro" id="IPR016181">
    <property type="entry name" value="Acyl_CoA_acyltransferase"/>
</dbReference>
<dbReference type="PROSITE" id="PS51186">
    <property type="entry name" value="GNAT"/>
    <property type="match status" value="1"/>
</dbReference>
<dbReference type="RefSeq" id="WP_061803975.1">
    <property type="nucleotide sequence ID" value="NZ_FOXX01000026.1"/>
</dbReference>
<comment type="catalytic activity">
    <reaction evidence="5">
        <text>N-terminal L-alanyl-[ribosomal protein bS18] + acetyl-CoA = N-terminal N(alpha)-acetyl-L-alanyl-[ribosomal protein bS18] + CoA + H(+)</text>
        <dbReference type="Rhea" id="RHEA:43756"/>
        <dbReference type="Rhea" id="RHEA-COMP:10676"/>
        <dbReference type="Rhea" id="RHEA-COMP:10677"/>
        <dbReference type="ChEBI" id="CHEBI:15378"/>
        <dbReference type="ChEBI" id="CHEBI:57287"/>
        <dbReference type="ChEBI" id="CHEBI:57288"/>
        <dbReference type="ChEBI" id="CHEBI:64718"/>
        <dbReference type="ChEBI" id="CHEBI:83683"/>
        <dbReference type="EC" id="2.3.1.266"/>
    </reaction>
</comment>
<keyword evidence="8" id="KW-1185">Reference proteome</keyword>
<name>A0A1I6C5N6_9BACI</name>
<evidence type="ECO:0000259" key="6">
    <source>
        <dbReference type="PROSITE" id="PS51186"/>
    </source>
</evidence>
<evidence type="ECO:0000256" key="3">
    <source>
        <dbReference type="ARBA" id="ARBA00022679"/>
    </source>
</evidence>
<dbReference type="Pfam" id="PF00583">
    <property type="entry name" value="Acetyltransf_1"/>
    <property type="match status" value="1"/>
</dbReference>
<comment type="similarity">
    <text evidence="1 5">Belongs to the acetyltransferase family. RimI subfamily.</text>
</comment>
<keyword evidence="7" id="KW-0687">Ribonucleoprotein</keyword>
<dbReference type="EC" id="2.3.1.266" evidence="5"/>
<evidence type="ECO:0000313" key="8">
    <source>
        <dbReference type="Proteomes" id="UP000182762"/>
    </source>
</evidence>